<name>A0A937FXR7_9BACT</name>
<organism evidence="1 2">
    <name type="scientific">Fulvivirga marina</name>
    <dbReference type="NCBI Taxonomy" id="2494733"/>
    <lineage>
        <taxon>Bacteria</taxon>
        <taxon>Pseudomonadati</taxon>
        <taxon>Bacteroidota</taxon>
        <taxon>Cytophagia</taxon>
        <taxon>Cytophagales</taxon>
        <taxon>Fulvivirgaceae</taxon>
        <taxon>Fulvivirga</taxon>
    </lineage>
</organism>
<dbReference type="InterPro" id="IPR032710">
    <property type="entry name" value="NTF2-like_dom_sf"/>
</dbReference>
<proteinExistence type="predicted"/>
<comment type="caution">
    <text evidence="1">The sequence shown here is derived from an EMBL/GenBank/DDBJ whole genome shotgun (WGS) entry which is preliminary data.</text>
</comment>
<protein>
    <submittedName>
        <fullName evidence="1">Nuclear transport factor 2 family protein</fullName>
    </submittedName>
</protein>
<sequence length="152" mass="17705">MEIKRLLLILILFLGFNFVEAQTDEELVKMAILNYVEGIYDVQPERIKKSVHPELVKKGFWREKDQTKYKDESVMTFDELVDLAGKWNAKGWLPKDAPKVIEVFDVQDKTAVGKLTAHWGTDYFHLAKYGDRWMITNVLWQSPAPMDETAKN</sequence>
<evidence type="ECO:0000313" key="1">
    <source>
        <dbReference type="EMBL" id="MBL6446947.1"/>
    </source>
</evidence>
<dbReference type="AlphaFoldDB" id="A0A937FXR7"/>
<dbReference type="Gene3D" id="3.10.450.50">
    <property type="match status" value="1"/>
</dbReference>
<dbReference type="Pfam" id="PF12893">
    <property type="entry name" value="Lumazine_bd_2"/>
    <property type="match status" value="1"/>
</dbReference>
<dbReference type="RefSeq" id="WP_202856481.1">
    <property type="nucleotide sequence ID" value="NZ_JAEUGD010000042.1"/>
</dbReference>
<dbReference type="Proteomes" id="UP000614216">
    <property type="component" value="Unassembled WGS sequence"/>
</dbReference>
<dbReference type="InterPro" id="IPR039437">
    <property type="entry name" value="FrzH/put_lumazine-bd"/>
</dbReference>
<accession>A0A937FXR7</accession>
<dbReference type="EMBL" id="JAEUGD010000042">
    <property type="protein sequence ID" value="MBL6446947.1"/>
    <property type="molecule type" value="Genomic_DNA"/>
</dbReference>
<gene>
    <name evidence="1" type="ORF">JMN32_11545</name>
</gene>
<dbReference type="SUPFAM" id="SSF54427">
    <property type="entry name" value="NTF2-like"/>
    <property type="match status" value="1"/>
</dbReference>
<reference evidence="1" key="1">
    <citation type="submission" date="2021-01" db="EMBL/GenBank/DDBJ databases">
        <title>Fulvivirga kasyanovii gen. nov., sp nov., a novel member of the phylum Bacteroidetes isolated from seawater in a mussel farm.</title>
        <authorList>
            <person name="Zhao L.-H."/>
            <person name="Wang Z.-J."/>
        </authorList>
    </citation>
    <scope>NUCLEOTIDE SEQUENCE</scope>
    <source>
        <strain evidence="1">29W222</strain>
    </source>
</reference>
<keyword evidence="2" id="KW-1185">Reference proteome</keyword>
<evidence type="ECO:0000313" key="2">
    <source>
        <dbReference type="Proteomes" id="UP000614216"/>
    </source>
</evidence>